<organism evidence="3 4">
    <name type="scientific">Owenia fusiformis</name>
    <name type="common">Polychaete worm</name>
    <dbReference type="NCBI Taxonomy" id="6347"/>
    <lineage>
        <taxon>Eukaryota</taxon>
        <taxon>Metazoa</taxon>
        <taxon>Spiralia</taxon>
        <taxon>Lophotrochozoa</taxon>
        <taxon>Annelida</taxon>
        <taxon>Polychaeta</taxon>
        <taxon>Sedentaria</taxon>
        <taxon>Canalipalpata</taxon>
        <taxon>Sabellida</taxon>
        <taxon>Oweniida</taxon>
        <taxon>Oweniidae</taxon>
        <taxon>Owenia</taxon>
    </lineage>
</organism>
<dbReference type="EMBL" id="CAIIXF020000011">
    <property type="protein sequence ID" value="CAH1799389.1"/>
    <property type="molecule type" value="Genomic_DNA"/>
</dbReference>
<comment type="caution">
    <text evidence="3">The sequence shown here is derived from an EMBL/GenBank/DDBJ whole genome shotgun (WGS) entry which is preliminary data.</text>
</comment>
<evidence type="ECO:0000313" key="4">
    <source>
        <dbReference type="Proteomes" id="UP000749559"/>
    </source>
</evidence>
<proteinExistence type="predicted"/>
<dbReference type="OrthoDB" id="422005at2759"/>
<evidence type="ECO:0000256" key="2">
    <source>
        <dbReference type="ARBA" id="ARBA00022490"/>
    </source>
</evidence>
<gene>
    <name evidence="3" type="ORF">OFUS_LOCUS23403</name>
</gene>
<dbReference type="GO" id="GO:0031054">
    <property type="term" value="P:pre-miRNA processing"/>
    <property type="evidence" value="ECO:0007669"/>
    <property type="project" value="TreeGrafter"/>
</dbReference>
<keyword evidence="4" id="KW-1185">Reference proteome</keyword>
<dbReference type="GO" id="GO:0005634">
    <property type="term" value="C:nucleus"/>
    <property type="evidence" value="ECO:0007669"/>
    <property type="project" value="TreeGrafter"/>
</dbReference>
<dbReference type="Proteomes" id="UP000749559">
    <property type="component" value="Unassembled WGS sequence"/>
</dbReference>
<dbReference type="AlphaFoldDB" id="A0A8J1TCN6"/>
<dbReference type="PANTHER" id="PTHR46109:SF1">
    <property type="entry name" value="PROTEIN LIN-28 HOMOLOG"/>
    <property type="match status" value="1"/>
</dbReference>
<dbReference type="PANTHER" id="PTHR46109">
    <property type="entry name" value="PROTEIN LIN-28"/>
    <property type="match status" value="1"/>
</dbReference>
<sequence>MTGFRSLGEDEPIEFTCRPSDKGVEATYVCGPEDSECKGSSRRPMSRKKFRRMRYGVYFLKFDIKGKVLKNGVWGFNFKSNVKEKVLKNEEWGVSFKIQNQGNTFEE</sequence>
<accession>A0A8J1TCN6</accession>
<dbReference type="GO" id="GO:0005737">
    <property type="term" value="C:cytoplasm"/>
    <property type="evidence" value="ECO:0007669"/>
    <property type="project" value="UniProtKB-SubCell"/>
</dbReference>
<name>A0A8J1TCN6_OWEFU</name>
<dbReference type="Gene3D" id="2.40.50.140">
    <property type="entry name" value="Nucleic acid-binding proteins"/>
    <property type="match status" value="1"/>
</dbReference>
<dbReference type="InterPro" id="IPR051373">
    <property type="entry name" value="Lin-28_RNA-binding"/>
</dbReference>
<dbReference type="GO" id="GO:0003729">
    <property type="term" value="F:mRNA binding"/>
    <property type="evidence" value="ECO:0007669"/>
    <property type="project" value="TreeGrafter"/>
</dbReference>
<comment type="subcellular location">
    <subcellularLocation>
        <location evidence="1">Cytoplasm</location>
    </subcellularLocation>
</comment>
<dbReference type="InterPro" id="IPR012340">
    <property type="entry name" value="NA-bd_OB-fold"/>
</dbReference>
<keyword evidence="2" id="KW-0963">Cytoplasm</keyword>
<evidence type="ECO:0000313" key="3">
    <source>
        <dbReference type="EMBL" id="CAH1799389.1"/>
    </source>
</evidence>
<protein>
    <submittedName>
        <fullName evidence="3">Uncharacterized protein</fullName>
    </submittedName>
</protein>
<evidence type="ECO:0000256" key="1">
    <source>
        <dbReference type="ARBA" id="ARBA00004496"/>
    </source>
</evidence>
<reference evidence="3" key="1">
    <citation type="submission" date="2022-03" db="EMBL/GenBank/DDBJ databases">
        <authorList>
            <person name="Martin C."/>
        </authorList>
    </citation>
    <scope>NUCLEOTIDE SEQUENCE</scope>
</reference>